<dbReference type="PROSITE" id="PS50119">
    <property type="entry name" value="ZF_BBOX"/>
    <property type="match status" value="2"/>
</dbReference>
<organism evidence="12 13">
    <name type="scientific">Heracleum sosnowskyi</name>
    <dbReference type="NCBI Taxonomy" id="360622"/>
    <lineage>
        <taxon>Eukaryota</taxon>
        <taxon>Viridiplantae</taxon>
        <taxon>Streptophyta</taxon>
        <taxon>Embryophyta</taxon>
        <taxon>Tracheophyta</taxon>
        <taxon>Spermatophyta</taxon>
        <taxon>Magnoliopsida</taxon>
        <taxon>eudicotyledons</taxon>
        <taxon>Gunneridae</taxon>
        <taxon>Pentapetalae</taxon>
        <taxon>asterids</taxon>
        <taxon>campanulids</taxon>
        <taxon>Apiales</taxon>
        <taxon>Apiaceae</taxon>
        <taxon>Apioideae</taxon>
        <taxon>apioid superclade</taxon>
        <taxon>Tordylieae</taxon>
        <taxon>Tordyliinae</taxon>
        <taxon>Heracleum</taxon>
    </lineage>
</organism>
<evidence type="ECO:0000259" key="10">
    <source>
        <dbReference type="PROSITE" id="PS50119"/>
    </source>
</evidence>
<dbReference type="Gene3D" id="4.10.830.40">
    <property type="match status" value="1"/>
</dbReference>
<dbReference type="Pfam" id="PF00643">
    <property type="entry name" value="zf-B_box"/>
    <property type="match status" value="1"/>
</dbReference>
<evidence type="ECO:0000256" key="9">
    <source>
        <dbReference type="PROSITE-ProRule" id="PRU00357"/>
    </source>
</evidence>
<keyword evidence="13" id="KW-1185">Reference proteome</keyword>
<dbReference type="GO" id="GO:0008270">
    <property type="term" value="F:zinc ion binding"/>
    <property type="evidence" value="ECO:0007669"/>
    <property type="project" value="UniProtKB-KW"/>
</dbReference>
<evidence type="ECO:0000256" key="4">
    <source>
        <dbReference type="ARBA" id="ARBA00022737"/>
    </source>
</evidence>
<proteinExistence type="inferred from homology"/>
<protein>
    <submittedName>
        <fullName evidence="12">B-box type zinc finger protein with CCT domain</fullName>
    </submittedName>
</protein>
<evidence type="ECO:0000256" key="2">
    <source>
        <dbReference type="ARBA" id="ARBA00010024"/>
    </source>
</evidence>
<keyword evidence="6" id="KW-0862">Zinc</keyword>
<feature type="domain" description="CCT" evidence="11">
    <location>
        <begin position="336"/>
        <end position="378"/>
    </location>
</feature>
<dbReference type="InterPro" id="IPR000315">
    <property type="entry name" value="Znf_B-box"/>
</dbReference>
<comment type="caution">
    <text evidence="12">The sequence shown here is derived from an EMBL/GenBank/DDBJ whole genome shotgun (WGS) entry which is preliminary data.</text>
</comment>
<keyword evidence="3" id="KW-0479">Metal-binding</keyword>
<dbReference type="PANTHER" id="PTHR31717">
    <property type="entry name" value="ZINC FINGER PROTEIN CONSTANS-LIKE 10"/>
    <property type="match status" value="1"/>
</dbReference>
<dbReference type="CDD" id="cd19821">
    <property type="entry name" value="Bbox1_BBX-like"/>
    <property type="match status" value="1"/>
</dbReference>
<evidence type="ECO:0000256" key="3">
    <source>
        <dbReference type="ARBA" id="ARBA00022723"/>
    </source>
</evidence>
<sequence length="380" mass="43177">MTSSSQVQDGEIQDSSGNKTQEKQSLCDFCGDSLAVLYCKADSAKLCLTCDRKVHSTNQLFTKHTRSVLCDACHSSPSSIFCSTHCSVLCLNCDWESHRISQSSVHDRRPLEGFNGCPSVAELLAYFGFDDLGKRMSSRSDGTEEFLNFGFSDYLVWETPSVVSLDDLISSDGSDHNFQVMGFPPLPKNRNTVCGQRKEEILCQLRGMAKLEPGIDQNKLDLEPSSRFQSLFPYHDCQQQNLNSESKTEPTFFPCYEGSTFQWCNDIGKDAEESLPNTSFQSYLNIDCLVPDKEPVIDPKLHQGDKKNEIPSQNPVVTEASEIFPKVPHEFCSQHRDSAITRYKEKRKSRRYEKHIRYESRKVRAESRVRVKGRFAKIDR</sequence>
<evidence type="ECO:0000256" key="5">
    <source>
        <dbReference type="ARBA" id="ARBA00022771"/>
    </source>
</evidence>
<dbReference type="InterPro" id="IPR049808">
    <property type="entry name" value="CONSTANS-like_Bbox1"/>
</dbReference>
<dbReference type="SMART" id="SM00336">
    <property type="entry name" value="BBOX"/>
    <property type="match status" value="1"/>
</dbReference>
<feature type="domain" description="B box-type" evidence="10">
    <location>
        <begin position="22"/>
        <end position="69"/>
    </location>
</feature>
<comment type="subcellular location">
    <subcellularLocation>
        <location evidence="1 9">Nucleus</location>
    </subcellularLocation>
</comment>
<dbReference type="GO" id="GO:0006355">
    <property type="term" value="P:regulation of DNA-templated transcription"/>
    <property type="evidence" value="ECO:0007669"/>
    <property type="project" value="UniProtKB-ARBA"/>
</dbReference>
<keyword evidence="5 8" id="KW-0863">Zinc-finger</keyword>
<evidence type="ECO:0000256" key="1">
    <source>
        <dbReference type="ARBA" id="ARBA00004123"/>
    </source>
</evidence>
<feature type="domain" description="B box-type" evidence="10">
    <location>
        <begin position="65"/>
        <end position="111"/>
    </location>
</feature>
<reference evidence="12" key="2">
    <citation type="submission" date="2023-05" db="EMBL/GenBank/DDBJ databases">
        <authorList>
            <person name="Schelkunov M.I."/>
        </authorList>
    </citation>
    <scope>NUCLEOTIDE SEQUENCE</scope>
    <source>
        <strain evidence="12">Hsosn_3</strain>
        <tissue evidence="12">Leaf</tissue>
    </source>
</reference>
<dbReference type="Pfam" id="PF06203">
    <property type="entry name" value="CCT"/>
    <property type="match status" value="1"/>
</dbReference>
<name>A0AAD8N8X3_9APIA</name>
<evidence type="ECO:0000256" key="8">
    <source>
        <dbReference type="PROSITE-ProRule" id="PRU00024"/>
    </source>
</evidence>
<dbReference type="Proteomes" id="UP001237642">
    <property type="component" value="Unassembled WGS sequence"/>
</dbReference>
<dbReference type="GO" id="GO:0005634">
    <property type="term" value="C:nucleus"/>
    <property type="evidence" value="ECO:0007669"/>
    <property type="project" value="UniProtKB-SubCell"/>
</dbReference>
<accession>A0AAD8N8X3</accession>
<evidence type="ECO:0000313" key="12">
    <source>
        <dbReference type="EMBL" id="KAK1398928.1"/>
    </source>
</evidence>
<evidence type="ECO:0000259" key="11">
    <source>
        <dbReference type="PROSITE" id="PS51017"/>
    </source>
</evidence>
<dbReference type="EMBL" id="JAUIZM010000002">
    <property type="protein sequence ID" value="KAK1398928.1"/>
    <property type="molecule type" value="Genomic_DNA"/>
</dbReference>
<dbReference type="InterPro" id="IPR010402">
    <property type="entry name" value="CCT_domain"/>
</dbReference>
<evidence type="ECO:0000313" key="13">
    <source>
        <dbReference type="Proteomes" id="UP001237642"/>
    </source>
</evidence>
<evidence type="ECO:0000256" key="6">
    <source>
        <dbReference type="ARBA" id="ARBA00022833"/>
    </source>
</evidence>
<keyword evidence="7 9" id="KW-0539">Nucleus</keyword>
<evidence type="ECO:0000256" key="7">
    <source>
        <dbReference type="ARBA" id="ARBA00023242"/>
    </source>
</evidence>
<dbReference type="PANTHER" id="PTHR31717:SF58">
    <property type="entry name" value="ZINC FINGER PROTEIN CONSTANS-LIKE 13"/>
    <property type="match status" value="1"/>
</dbReference>
<dbReference type="AlphaFoldDB" id="A0AAD8N8X3"/>
<reference evidence="12" key="1">
    <citation type="submission" date="2023-02" db="EMBL/GenBank/DDBJ databases">
        <title>Genome of toxic invasive species Heracleum sosnowskyi carries increased number of genes despite the absence of recent whole-genome duplications.</title>
        <authorList>
            <person name="Schelkunov M."/>
            <person name="Shtratnikova V."/>
            <person name="Makarenko M."/>
            <person name="Klepikova A."/>
            <person name="Omelchenko D."/>
            <person name="Novikova G."/>
            <person name="Obukhova E."/>
            <person name="Bogdanov V."/>
            <person name="Penin A."/>
            <person name="Logacheva M."/>
        </authorList>
    </citation>
    <scope>NUCLEOTIDE SEQUENCE</scope>
    <source>
        <strain evidence="12">Hsosn_3</strain>
        <tissue evidence="12">Leaf</tissue>
    </source>
</reference>
<comment type="similarity">
    <text evidence="2">Belongs to the CONSTANS family.</text>
</comment>
<keyword evidence="4" id="KW-0677">Repeat</keyword>
<dbReference type="PROSITE" id="PS51017">
    <property type="entry name" value="CCT"/>
    <property type="match status" value="1"/>
</dbReference>
<gene>
    <name evidence="12" type="ORF">POM88_008791</name>
</gene>